<evidence type="ECO:0000313" key="1">
    <source>
        <dbReference type="EMBL" id="SQH77681.1"/>
    </source>
</evidence>
<dbReference type="Proteomes" id="UP000250123">
    <property type="component" value="Chromosome SHEWBE"/>
</dbReference>
<dbReference type="EMBL" id="LS483452">
    <property type="protein sequence ID" value="SQH77681.1"/>
    <property type="molecule type" value="Genomic_DNA"/>
</dbReference>
<sequence>MPQICNAGSYHDFVNDKTVNAPYYALNRSKSLTRSHID</sequence>
<dbReference type="KEGG" id="sbk:SHEWBE_3718"/>
<reference evidence="2" key="1">
    <citation type="submission" date="2018-06" db="EMBL/GenBank/DDBJ databases">
        <authorList>
            <person name="Cea G.-C."/>
            <person name="William W."/>
        </authorList>
    </citation>
    <scope>NUCLEOTIDE SEQUENCE [LARGE SCALE GENOMIC DNA]</scope>
    <source>
        <strain evidence="2">DB21MT-2</strain>
    </source>
</reference>
<name>A0A330M5X6_9GAMM</name>
<protein>
    <submittedName>
        <fullName evidence="1">Uncharacterized protein</fullName>
    </submittedName>
</protein>
<dbReference type="AlphaFoldDB" id="A0A330M5X6"/>
<evidence type="ECO:0000313" key="2">
    <source>
        <dbReference type="Proteomes" id="UP000250123"/>
    </source>
</evidence>
<accession>A0A330M5X6</accession>
<organism evidence="1 2">
    <name type="scientific">Shewanella benthica</name>
    <dbReference type="NCBI Taxonomy" id="43661"/>
    <lineage>
        <taxon>Bacteria</taxon>
        <taxon>Pseudomonadati</taxon>
        <taxon>Pseudomonadota</taxon>
        <taxon>Gammaproteobacteria</taxon>
        <taxon>Alteromonadales</taxon>
        <taxon>Shewanellaceae</taxon>
        <taxon>Shewanella</taxon>
    </lineage>
</organism>
<proteinExistence type="predicted"/>
<gene>
    <name evidence="1" type="ORF">SHEWBE_3718</name>
</gene>